<dbReference type="EMBL" id="JACICD010000007">
    <property type="protein sequence ID" value="MBB3772990.1"/>
    <property type="molecule type" value="Genomic_DNA"/>
</dbReference>
<evidence type="ECO:0000313" key="4">
    <source>
        <dbReference type="Proteomes" id="UP000533469"/>
    </source>
</evidence>
<dbReference type="InterPro" id="IPR050445">
    <property type="entry name" value="Bact_polysacc_biosynth/exp"/>
</dbReference>
<dbReference type="PANTHER" id="PTHR32309">
    <property type="entry name" value="TYROSINE-PROTEIN KINASE"/>
    <property type="match status" value="1"/>
</dbReference>
<dbReference type="RefSeq" id="WP_183191135.1">
    <property type="nucleotide sequence ID" value="NZ_JACICD010000007.1"/>
</dbReference>
<reference evidence="3 4" key="1">
    <citation type="submission" date="2020-08" db="EMBL/GenBank/DDBJ databases">
        <title>Genomic Encyclopedia of Type Strains, Phase IV (KMG-IV): sequencing the most valuable type-strain genomes for metagenomic binning, comparative biology and taxonomic classification.</title>
        <authorList>
            <person name="Goeker M."/>
        </authorList>
    </citation>
    <scope>NUCLEOTIDE SEQUENCE [LARGE SCALE GENOMIC DNA]</scope>
    <source>
        <strain evidence="3 4">DSM 5895</strain>
    </source>
</reference>
<proteinExistence type="predicted"/>
<feature type="compositionally biased region" description="Low complexity" evidence="1">
    <location>
        <begin position="13"/>
        <end position="27"/>
    </location>
</feature>
<organism evidence="3 4">
    <name type="scientific">Ancylobacter tetraedralis</name>
    <dbReference type="NCBI Taxonomy" id="217068"/>
    <lineage>
        <taxon>Bacteria</taxon>
        <taxon>Pseudomonadati</taxon>
        <taxon>Pseudomonadota</taxon>
        <taxon>Alphaproteobacteria</taxon>
        <taxon>Hyphomicrobiales</taxon>
        <taxon>Xanthobacteraceae</taxon>
        <taxon>Ancylobacter</taxon>
    </lineage>
</organism>
<feature type="transmembrane region" description="Helical" evidence="2">
    <location>
        <begin position="56"/>
        <end position="75"/>
    </location>
</feature>
<gene>
    <name evidence="3" type="ORF">FHS55_003615</name>
</gene>
<dbReference type="SUPFAM" id="SSF52540">
    <property type="entry name" value="P-loop containing nucleoside triphosphate hydrolases"/>
    <property type="match status" value="1"/>
</dbReference>
<keyword evidence="2" id="KW-1133">Transmembrane helix</keyword>
<accession>A0A839ZDM9</accession>
<feature type="compositionally biased region" description="Basic and acidic residues" evidence="1">
    <location>
        <begin position="1"/>
        <end position="10"/>
    </location>
</feature>
<feature type="region of interest" description="Disordered" evidence="1">
    <location>
        <begin position="1"/>
        <end position="29"/>
    </location>
</feature>
<sequence>MMHEGNKADEAAAEGAPEQALAAAPAAVRDPLPSGSGDGAALASPRPGLAGWRRHLALPALIGLLAGGACLVMVTPRYLAQTLLSADIRPADGLGSRAQIISSREFARQILIDNALTVRLANMGGMADGATGSSDAAALRAVEQGLTVTDRRDGTTAVSFVASDAALATDVANAFAEGYVRLRQAKAAFNMEPGGPISTGPRLAARAELASALPPTRGAATLLAALAGFGMTLAGQTLLRRRRAVIARPTPQVSAPELPASGLVQHLPWIGGETLDFDDGEEPVPRRRLSRDGELADLARLVELRGEAARLVVVTGAAPDDGIARCALALGRALASTERRVVIVCLDVAASPLDELTDDPRAPGLTDLLFGVASFSDAIHREPTSRCHVIPPGRGAREADGLVAADRLVLILRALEQTYDHVVVAAPPLGPCEGAQRIAALKPTVILVTRPGGAATDAVQAFDELAEQGFGEIAMVTFAVPAPHLQRAA</sequence>
<keyword evidence="4" id="KW-1185">Reference proteome</keyword>
<evidence type="ECO:0000256" key="2">
    <source>
        <dbReference type="SAM" id="Phobius"/>
    </source>
</evidence>
<dbReference type="Proteomes" id="UP000533469">
    <property type="component" value="Unassembled WGS sequence"/>
</dbReference>
<evidence type="ECO:0000256" key="1">
    <source>
        <dbReference type="SAM" id="MobiDB-lite"/>
    </source>
</evidence>
<evidence type="ECO:0000313" key="3">
    <source>
        <dbReference type="EMBL" id="MBB3772990.1"/>
    </source>
</evidence>
<dbReference type="PANTHER" id="PTHR32309:SF31">
    <property type="entry name" value="CAPSULAR EXOPOLYSACCHARIDE FAMILY"/>
    <property type="match status" value="1"/>
</dbReference>
<protein>
    <submittedName>
        <fullName evidence="3">Mrp family chromosome partitioning ATPase</fullName>
    </submittedName>
</protein>
<keyword evidence="2" id="KW-0472">Membrane</keyword>
<keyword evidence="2" id="KW-0812">Transmembrane</keyword>
<dbReference type="InterPro" id="IPR027417">
    <property type="entry name" value="P-loop_NTPase"/>
</dbReference>
<dbReference type="Gene3D" id="3.40.50.300">
    <property type="entry name" value="P-loop containing nucleotide triphosphate hydrolases"/>
    <property type="match status" value="1"/>
</dbReference>
<comment type="caution">
    <text evidence="3">The sequence shown here is derived from an EMBL/GenBank/DDBJ whole genome shotgun (WGS) entry which is preliminary data.</text>
</comment>
<name>A0A839ZDM9_9HYPH</name>
<dbReference type="AlphaFoldDB" id="A0A839ZDM9"/>